<feature type="region of interest" description="Disordered" evidence="6">
    <location>
        <begin position="363"/>
        <end position="508"/>
    </location>
</feature>
<evidence type="ECO:0000313" key="11">
    <source>
        <dbReference type="Proteomes" id="UP000295636"/>
    </source>
</evidence>
<dbReference type="NCBIfam" id="TIGR01167">
    <property type="entry name" value="LPXTG_anchor"/>
    <property type="match status" value="1"/>
</dbReference>
<dbReference type="RefSeq" id="WP_133225277.1">
    <property type="nucleotide sequence ID" value="NZ_SMRT01000001.1"/>
</dbReference>
<evidence type="ECO:0000256" key="2">
    <source>
        <dbReference type="ARBA" id="ARBA00022512"/>
    </source>
</evidence>
<evidence type="ECO:0000256" key="3">
    <source>
        <dbReference type="ARBA" id="ARBA00022525"/>
    </source>
</evidence>
<protein>
    <submittedName>
        <fullName evidence="10">LPXTG cell wall anchor domain-containing protein</fullName>
    </submittedName>
</protein>
<feature type="compositionally biased region" description="Low complexity" evidence="6">
    <location>
        <begin position="365"/>
        <end position="378"/>
    </location>
</feature>
<keyword evidence="7" id="KW-0472">Membrane</keyword>
<keyword evidence="4 8" id="KW-0732">Signal</keyword>
<evidence type="ECO:0000256" key="5">
    <source>
        <dbReference type="ARBA" id="ARBA00023088"/>
    </source>
</evidence>
<keyword evidence="7" id="KW-0812">Transmembrane</keyword>
<sequence>MKKNVSKRMRKPAFWVMGSTLALLSLTAPALADNVGTSVYAVDSQTKSNTGSSTASAAIQTAATSVDISAISDAEDAGKRIISFSVSNLKDATDIDFFSYRKTATGTALYSKATGTYTSGQYSIAIELPPKPEEYVLEASYKRPDNSRVVIATRASSDKEWKLAKNAAVGGSEKTVRGDKVLTDVASTDAAGKATVTFQVSEGKTPVDLDVIVYKKTDNGRTIYTKKNGSYNAGKQSVEVDLPKNNDLYSLEIVQNTAKDVSIVLWGKESGGAWKPVNGSSAELSAVVMKKLNVTLVPTDKTTNTWSWIAENTSDSVVNLNWRIEGTDLGGSNKIQPGEKVTLAENHGEAQHMVVSEHQGYEIIGSSGTSGSKTPGSSNGNGTGSGTGSGGSGSGTGGSGSGSGSGSGTNGSGSGSDSGSGTGGSGSGSGSGTNGSGSGSGSGSGTGGSGSGSGSGTGGSGSAGSGSGAPAPTVPAGGDGTGGIKAGGVPVLSKPSDADLSVLPKTGEKAPYGMYAAGALLTLAGSLLLRRKGRS</sequence>
<dbReference type="EMBL" id="SMRT01000001">
    <property type="protein sequence ID" value="TDG00568.1"/>
    <property type="molecule type" value="Genomic_DNA"/>
</dbReference>
<evidence type="ECO:0000313" key="10">
    <source>
        <dbReference type="EMBL" id="TDG00568.1"/>
    </source>
</evidence>
<feature type="chain" id="PRO_5020193338" evidence="8">
    <location>
        <begin position="33"/>
        <end position="535"/>
    </location>
</feature>
<evidence type="ECO:0000256" key="7">
    <source>
        <dbReference type="SAM" id="Phobius"/>
    </source>
</evidence>
<dbReference type="Pfam" id="PF00746">
    <property type="entry name" value="Gram_pos_anchor"/>
    <property type="match status" value="1"/>
</dbReference>
<evidence type="ECO:0000256" key="4">
    <source>
        <dbReference type="ARBA" id="ARBA00022729"/>
    </source>
</evidence>
<dbReference type="AlphaFoldDB" id="A0A4R5KZG3"/>
<feature type="compositionally biased region" description="Gly residues" evidence="6">
    <location>
        <begin position="477"/>
        <end position="486"/>
    </location>
</feature>
<gene>
    <name evidence="10" type="ORF">E1757_02765</name>
</gene>
<evidence type="ECO:0000256" key="6">
    <source>
        <dbReference type="SAM" id="MobiDB-lite"/>
    </source>
</evidence>
<reference evidence="10 11" key="1">
    <citation type="submission" date="2019-03" db="EMBL/GenBank/DDBJ databases">
        <title>This is whole genome sequence of Paenibacillus sp MS74 strain.</title>
        <authorList>
            <person name="Trinh H.N."/>
        </authorList>
    </citation>
    <scope>NUCLEOTIDE SEQUENCE [LARGE SCALE GENOMIC DNA]</scope>
    <source>
        <strain evidence="10 11">MS74</strain>
    </source>
</reference>
<comment type="caution">
    <text evidence="10">The sequence shown here is derived from an EMBL/GenBank/DDBJ whole genome shotgun (WGS) entry which is preliminary data.</text>
</comment>
<name>A0A4R5KZG3_9BACL</name>
<dbReference type="PROSITE" id="PS50847">
    <property type="entry name" value="GRAM_POS_ANCHORING"/>
    <property type="match status" value="1"/>
</dbReference>
<evidence type="ECO:0000259" key="9">
    <source>
        <dbReference type="PROSITE" id="PS50847"/>
    </source>
</evidence>
<keyword evidence="5" id="KW-0572">Peptidoglycan-anchor</keyword>
<dbReference type="InterPro" id="IPR019931">
    <property type="entry name" value="LPXTG_anchor"/>
</dbReference>
<keyword evidence="7" id="KW-1133">Transmembrane helix</keyword>
<keyword evidence="11" id="KW-1185">Reference proteome</keyword>
<organism evidence="10 11">
    <name type="scientific">Paenibacillus piri</name>
    <dbReference type="NCBI Taxonomy" id="2547395"/>
    <lineage>
        <taxon>Bacteria</taxon>
        <taxon>Bacillati</taxon>
        <taxon>Bacillota</taxon>
        <taxon>Bacilli</taxon>
        <taxon>Bacillales</taxon>
        <taxon>Paenibacillaceae</taxon>
        <taxon>Paenibacillus</taxon>
    </lineage>
</organism>
<feature type="transmembrane region" description="Helical" evidence="7">
    <location>
        <begin position="512"/>
        <end position="529"/>
    </location>
</feature>
<dbReference type="PANTHER" id="PTHR37612">
    <property type="entry name" value="FIBROIN HEAVY CHAIN FIB-H LIKE PROTEIN"/>
    <property type="match status" value="1"/>
</dbReference>
<evidence type="ECO:0000256" key="8">
    <source>
        <dbReference type="SAM" id="SignalP"/>
    </source>
</evidence>
<keyword evidence="2" id="KW-0134">Cell wall</keyword>
<evidence type="ECO:0000256" key="1">
    <source>
        <dbReference type="ARBA" id="ARBA00004168"/>
    </source>
</evidence>
<dbReference type="InterPro" id="IPR052258">
    <property type="entry name" value="Diverse_Func_Domain-Protein"/>
</dbReference>
<keyword evidence="3" id="KW-0964">Secreted</keyword>
<proteinExistence type="predicted"/>
<comment type="subcellular location">
    <subcellularLocation>
        <location evidence="1">Secreted</location>
        <location evidence="1">Cell wall</location>
        <topology evidence="1">Peptidoglycan-anchor</topology>
    </subcellularLocation>
</comment>
<dbReference type="PANTHER" id="PTHR37612:SF20">
    <property type="entry name" value="PER-HEXAMER REPEAT PROTEIN 5-RELATED"/>
    <property type="match status" value="1"/>
</dbReference>
<accession>A0A4R5KZG3</accession>
<feature type="signal peptide" evidence="8">
    <location>
        <begin position="1"/>
        <end position="32"/>
    </location>
</feature>
<dbReference type="Proteomes" id="UP000295636">
    <property type="component" value="Unassembled WGS sequence"/>
</dbReference>
<feature type="domain" description="Gram-positive cocci surface proteins LPxTG" evidence="9">
    <location>
        <begin position="503"/>
        <end position="535"/>
    </location>
</feature>
<feature type="compositionally biased region" description="Gly residues" evidence="6">
    <location>
        <begin position="379"/>
        <end position="467"/>
    </location>
</feature>